<reference evidence="2 3" key="1">
    <citation type="submission" date="2015-03" db="EMBL/GenBank/DDBJ databases">
        <authorList>
            <person name="Radwan O."/>
            <person name="Al-Naeli F.A."/>
            <person name="Rendon G.A."/>
            <person name="Fields C."/>
        </authorList>
    </citation>
    <scope>NUCLEOTIDE SEQUENCE [LARGE SCALE GENOMIC DNA]</scope>
    <source>
        <strain evidence="2">CR-DP1</strain>
    </source>
</reference>
<dbReference type="Proteomes" id="UP000033483">
    <property type="component" value="Unassembled WGS sequence"/>
</dbReference>
<dbReference type="InterPro" id="IPR002075">
    <property type="entry name" value="NTF2_dom"/>
</dbReference>
<proteinExistence type="predicted"/>
<evidence type="ECO:0000313" key="2">
    <source>
        <dbReference type="EMBL" id="KKA27866.1"/>
    </source>
</evidence>
<organism evidence="2 3">
    <name type="scientific">Thielaviopsis punctulata</name>
    <dbReference type="NCBI Taxonomy" id="72032"/>
    <lineage>
        <taxon>Eukaryota</taxon>
        <taxon>Fungi</taxon>
        <taxon>Dikarya</taxon>
        <taxon>Ascomycota</taxon>
        <taxon>Pezizomycotina</taxon>
        <taxon>Sordariomycetes</taxon>
        <taxon>Hypocreomycetidae</taxon>
        <taxon>Microascales</taxon>
        <taxon>Ceratocystidaceae</taxon>
        <taxon>Thielaviopsis</taxon>
    </lineage>
</organism>
<dbReference type="EMBL" id="LAEV01001554">
    <property type="protein sequence ID" value="KKA27866.1"/>
    <property type="molecule type" value="Genomic_DNA"/>
</dbReference>
<accession>A0A0F4ZCJ4</accession>
<protein>
    <recommendedName>
        <fullName evidence="1">NTF2 domain-containing protein</fullName>
    </recommendedName>
</protein>
<dbReference type="GO" id="GO:0006913">
    <property type="term" value="P:nucleocytoplasmic transport"/>
    <property type="evidence" value="ECO:0007669"/>
    <property type="project" value="InterPro"/>
</dbReference>
<dbReference type="InterPro" id="IPR032710">
    <property type="entry name" value="NTF2-like_dom_sf"/>
</dbReference>
<dbReference type="InterPro" id="IPR018222">
    <property type="entry name" value="Nuclear_transport_factor_2_euk"/>
</dbReference>
<comment type="caution">
    <text evidence="2">The sequence shown here is derived from an EMBL/GenBank/DDBJ whole genome shotgun (WGS) entry which is preliminary data.</text>
</comment>
<dbReference type="OrthoDB" id="25408at2759"/>
<dbReference type="SUPFAM" id="SSF54427">
    <property type="entry name" value="NTF2-like"/>
    <property type="match status" value="1"/>
</dbReference>
<evidence type="ECO:0000259" key="1">
    <source>
        <dbReference type="PROSITE" id="PS50177"/>
    </source>
</evidence>
<dbReference type="PROSITE" id="PS50177">
    <property type="entry name" value="NTF2_DOMAIN"/>
    <property type="match status" value="1"/>
</dbReference>
<dbReference type="AlphaFoldDB" id="A0A0F4ZCJ4"/>
<evidence type="ECO:0000313" key="3">
    <source>
        <dbReference type="Proteomes" id="UP000033483"/>
    </source>
</evidence>
<dbReference type="InterPro" id="IPR045875">
    <property type="entry name" value="NTF2"/>
</dbReference>
<sequence length="194" mass="21093">MATTAPNVLTSEMQTKLASEGLSPPISHLFSPPQDLTNQPSRAGANSFVEAYYHTLNSPSRNLAQFYTNSNAKYTSAQVSAQIVVNGSPVADPAAYTTLVAAQGADIRYDVESFDTHVVNPAFAIAAPENTQPRGSILVQVTGKVSFGKGRDMVKKAFSEVFILVPNWDAHARNAPKNLRRFLIMSQNYRSLMD</sequence>
<dbReference type="Gene3D" id="3.10.450.50">
    <property type="match status" value="1"/>
</dbReference>
<feature type="domain" description="NTF2" evidence="1">
    <location>
        <begin position="44"/>
        <end position="191"/>
    </location>
</feature>
<keyword evidence="3" id="KW-1185">Reference proteome</keyword>
<gene>
    <name evidence="2" type="ORF">TD95_003247</name>
</gene>
<dbReference type="Pfam" id="PF02136">
    <property type="entry name" value="NTF2"/>
    <property type="match status" value="1"/>
</dbReference>
<name>A0A0F4ZCJ4_9PEZI</name>
<dbReference type="PANTHER" id="PTHR12612">
    <property type="entry name" value="NUCLEAR TRANSPORT FACTOR 2"/>
    <property type="match status" value="1"/>
</dbReference>